<evidence type="ECO:0000256" key="1">
    <source>
        <dbReference type="SAM" id="Phobius"/>
    </source>
</evidence>
<keyword evidence="1" id="KW-1133">Transmembrane helix</keyword>
<feature type="transmembrane region" description="Helical" evidence="1">
    <location>
        <begin position="41"/>
        <end position="59"/>
    </location>
</feature>
<feature type="transmembrane region" description="Helical" evidence="1">
    <location>
        <begin position="12"/>
        <end position="29"/>
    </location>
</feature>
<dbReference type="RefSeq" id="WP_161816953.1">
    <property type="nucleotide sequence ID" value="NZ_JAACJS010000002.1"/>
</dbReference>
<name>A0ABW9ZU86_9BACT</name>
<accession>A0ABW9ZU86</accession>
<evidence type="ECO:0000313" key="3">
    <source>
        <dbReference type="Proteomes" id="UP000753802"/>
    </source>
</evidence>
<gene>
    <name evidence="2" type="ORF">GWC95_01780</name>
</gene>
<evidence type="ECO:0000313" key="2">
    <source>
        <dbReference type="EMBL" id="NCI48635.1"/>
    </source>
</evidence>
<comment type="caution">
    <text evidence="2">The sequence shown here is derived from an EMBL/GenBank/DDBJ whole genome shotgun (WGS) entry which is preliminary data.</text>
</comment>
<proteinExistence type="predicted"/>
<feature type="transmembrane region" description="Helical" evidence="1">
    <location>
        <begin position="103"/>
        <end position="121"/>
    </location>
</feature>
<keyword evidence="1" id="KW-0472">Membrane</keyword>
<evidence type="ECO:0008006" key="4">
    <source>
        <dbReference type="Google" id="ProtNLM"/>
    </source>
</evidence>
<keyword evidence="3" id="KW-1185">Reference proteome</keyword>
<keyword evidence="1" id="KW-0812">Transmembrane</keyword>
<dbReference type="EMBL" id="JAACJS010000002">
    <property type="protein sequence ID" value="NCI48635.1"/>
    <property type="molecule type" value="Genomic_DNA"/>
</dbReference>
<protein>
    <recommendedName>
        <fullName evidence="4">VanZ like family protein</fullName>
    </recommendedName>
</protein>
<feature type="transmembrane region" description="Helical" evidence="1">
    <location>
        <begin position="71"/>
        <end position="91"/>
    </location>
</feature>
<sequence length="130" mass="14626">MHLKKISKRAVIAGTLLIWAIKFIVRPFVHVPPAFKPLVGFAPNLVGSFLIPFGACCFFQKFFKLQTNADLNFTCCFGLLLVIINEFVQLVPVFGRTFDLLDILSSVAGVFLGHLVFAMAMRKQWVAEEY</sequence>
<organism evidence="2 3">
    <name type="scientific">Sediminibacterium roseum</name>
    <dbReference type="NCBI Taxonomy" id="1978412"/>
    <lineage>
        <taxon>Bacteria</taxon>
        <taxon>Pseudomonadati</taxon>
        <taxon>Bacteroidota</taxon>
        <taxon>Chitinophagia</taxon>
        <taxon>Chitinophagales</taxon>
        <taxon>Chitinophagaceae</taxon>
        <taxon>Sediminibacterium</taxon>
    </lineage>
</organism>
<reference evidence="2 3" key="1">
    <citation type="submission" date="2020-01" db="EMBL/GenBank/DDBJ databases">
        <title>Genome analysis.</title>
        <authorList>
            <person name="Wu S."/>
            <person name="Wang G."/>
        </authorList>
    </citation>
    <scope>NUCLEOTIDE SEQUENCE [LARGE SCALE GENOMIC DNA]</scope>
    <source>
        <strain evidence="2 3">SYL130</strain>
    </source>
</reference>
<dbReference type="Proteomes" id="UP000753802">
    <property type="component" value="Unassembled WGS sequence"/>
</dbReference>